<proteinExistence type="predicted"/>
<evidence type="ECO:0000313" key="3">
    <source>
        <dbReference type="EMBL" id="KAK8898054.1"/>
    </source>
</evidence>
<protein>
    <submittedName>
        <fullName evidence="3">Uncharacterized protein</fullName>
    </submittedName>
</protein>
<dbReference type="CDD" id="cd00154">
    <property type="entry name" value="Rab"/>
    <property type="match status" value="1"/>
</dbReference>
<dbReference type="Pfam" id="PF00071">
    <property type="entry name" value="Ras"/>
    <property type="match status" value="1"/>
</dbReference>
<comment type="caution">
    <text evidence="3">The sequence shown here is derived from an EMBL/GenBank/DDBJ whole genome shotgun (WGS) entry which is preliminary data.</text>
</comment>
<dbReference type="Proteomes" id="UP001470230">
    <property type="component" value="Unassembled WGS sequence"/>
</dbReference>
<evidence type="ECO:0000256" key="2">
    <source>
        <dbReference type="ARBA" id="ARBA00023134"/>
    </source>
</evidence>
<keyword evidence="2" id="KW-0342">GTP-binding</keyword>
<dbReference type="SMART" id="SM00175">
    <property type="entry name" value="RAB"/>
    <property type="match status" value="1"/>
</dbReference>
<gene>
    <name evidence="3" type="ORF">M9Y10_000314</name>
</gene>
<dbReference type="PROSITE" id="PS51419">
    <property type="entry name" value="RAB"/>
    <property type="match status" value="1"/>
</dbReference>
<dbReference type="PROSITE" id="PS51420">
    <property type="entry name" value="RHO"/>
    <property type="match status" value="1"/>
</dbReference>
<dbReference type="InterPro" id="IPR027417">
    <property type="entry name" value="P-loop_NTPase"/>
</dbReference>
<dbReference type="SMART" id="SM00174">
    <property type="entry name" value="RHO"/>
    <property type="match status" value="1"/>
</dbReference>
<dbReference type="EMBL" id="JAPFFF010000001">
    <property type="protein sequence ID" value="KAK8898054.1"/>
    <property type="molecule type" value="Genomic_DNA"/>
</dbReference>
<name>A0ABR2L3Z5_9EUKA</name>
<organism evidence="3 4">
    <name type="scientific">Tritrichomonas musculus</name>
    <dbReference type="NCBI Taxonomy" id="1915356"/>
    <lineage>
        <taxon>Eukaryota</taxon>
        <taxon>Metamonada</taxon>
        <taxon>Parabasalia</taxon>
        <taxon>Tritrichomonadida</taxon>
        <taxon>Tritrichomonadidae</taxon>
        <taxon>Tritrichomonas</taxon>
    </lineage>
</organism>
<keyword evidence="1" id="KW-0547">Nucleotide-binding</keyword>
<sequence length="196" mass="22017">MGIYSFLKKVANFHIIGHIAVGKTSIIRRYVHDVFEMNYVSTIGADFQSKKENINGTTVCLHIYDTAGQEKFDSLTKNLLRNSNGVIIVFDLSNEESFKKVEKWIKYVDDSNVPNIQIVLVGNKSDCDHVVKKGDAQAIADNYQINYFETSALNGSNINDVFKYLTNISLNYLSDSPDVSIKQEGSEDNQGGRRCC</sequence>
<dbReference type="PRINTS" id="PR00449">
    <property type="entry name" value="RASTRNSFRMNG"/>
</dbReference>
<dbReference type="InterPro" id="IPR005225">
    <property type="entry name" value="Small_GTP-bd"/>
</dbReference>
<dbReference type="PANTHER" id="PTHR47977">
    <property type="entry name" value="RAS-RELATED PROTEIN RAB"/>
    <property type="match status" value="1"/>
</dbReference>
<dbReference type="NCBIfam" id="TIGR00231">
    <property type="entry name" value="small_GTP"/>
    <property type="match status" value="1"/>
</dbReference>
<dbReference type="Gene3D" id="3.40.50.300">
    <property type="entry name" value="P-loop containing nucleotide triphosphate hydrolases"/>
    <property type="match status" value="1"/>
</dbReference>
<dbReference type="InterPro" id="IPR050227">
    <property type="entry name" value="Rab"/>
</dbReference>
<dbReference type="SMART" id="SM00173">
    <property type="entry name" value="RAS"/>
    <property type="match status" value="1"/>
</dbReference>
<dbReference type="InterPro" id="IPR001806">
    <property type="entry name" value="Small_GTPase"/>
</dbReference>
<accession>A0ABR2L3Z5</accession>
<dbReference type="PROSITE" id="PS51421">
    <property type="entry name" value="RAS"/>
    <property type="match status" value="1"/>
</dbReference>
<evidence type="ECO:0000256" key="1">
    <source>
        <dbReference type="ARBA" id="ARBA00022741"/>
    </source>
</evidence>
<dbReference type="SUPFAM" id="SSF52540">
    <property type="entry name" value="P-loop containing nucleoside triphosphate hydrolases"/>
    <property type="match status" value="1"/>
</dbReference>
<reference evidence="3 4" key="1">
    <citation type="submission" date="2024-04" db="EMBL/GenBank/DDBJ databases">
        <title>Tritrichomonas musculus Genome.</title>
        <authorList>
            <person name="Alves-Ferreira E."/>
            <person name="Grigg M."/>
            <person name="Lorenzi H."/>
            <person name="Galac M."/>
        </authorList>
    </citation>
    <scope>NUCLEOTIDE SEQUENCE [LARGE SCALE GENOMIC DNA]</scope>
    <source>
        <strain evidence="3 4">EAF2021</strain>
    </source>
</reference>
<dbReference type="SMART" id="SM00176">
    <property type="entry name" value="RAN"/>
    <property type="match status" value="1"/>
</dbReference>
<evidence type="ECO:0000313" key="4">
    <source>
        <dbReference type="Proteomes" id="UP001470230"/>
    </source>
</evidence>
<keyword evidence="4" id="KW-1185">Reference proteome</keyword>